<dbReference type="InterPro" id="IPR018392">
    <property type="entry name" value="LysM"/>
</dbReference>
<protein>
    <recommendedName>
        <fullName evidence="2">LysM domain-containing protein</fullName>
    </recommendedName>
</protein>
<name>A0A8H5ZM32_COCSA</name>
<evidence type="ECO:0000313" key="3">
    <source>
        <dbReference type="EMBL" id="KAF5851379.1"/>
    </source>
</evidence>
<feature type="domain" description="LysM" evidence="2">
    <location>
        <begin position="31"/>
        <end position="76"/>
    </location>
</feature>
<reference evidence="3" key="1">
    <citation type="submission" date="2019-11" db="EMBL/GenBank/DDBJ databases">
        <title>Bipolaris sorokiniana Genome sequencing.</title>
        <authorList>
            <person name="Wang H."/>
        </authorList>
    </citation>
    <scope>NUCLEOTIDE SEQUENCE</scope>
</reference>
<dbReference type="Proteomes" id="UP000624244">
    <property type="component" value="Unassembled WGS sequence"/>
</dbReference>
<dbReference type="InterPro" id="IPR036779">
    <property type="entry name" value="LysM_dom_sf"/>
</dbReference>
<dbReference type="EMBL" id="WNKQ01000005">
    <property type="protein sequence ID" value="KAF5851379.1"/>
    <property type="molecule type" value="Genomic_DNA"/>
</dbReference>
<gene>
    <name evidence="3" type="ORF">GGP41_004176</name>
</gene>
<sequence length="76" mass="8556">MLAQLTWVPITLALFQYGVNGAPGDVVCRYETTTLTKVNYYTCTELARKYSITVDKFFELNPSVNKACDTIKPNTN</sequence>
<evidence type="ECO:0000256" key="1">
    <source>
        <dbReference type="SAM" id="SignalP"/>
    </source>
</evidence>
<evidence type="ECO:0000259" key="2">
    <source>
        <dbReference type="PROSITE" id="PS51782"/>
    </source>
</evidence>
<feature type="chain" id="PRO_5034609605" description="LysM domain-containing protein" evidence="1">
    <location>
        <begin position="22"/>
        <end position="76"/>
    </location>
</feature>
<dbReference type="CDD" id="cd00118">
    <property type="entry name" value="LysM"/>
    <property type="match status" value="1"/>
</dbReference>
<dbReference type="Gene3D" id="3.10.350.10">
    <property type="entry name" value="LysM domain"/>
    <property type="match status" value="1"/>
</dbReference>
<proteinExistence type="predicted"/>
<dbReference type="Pfam" id="PF01476">
    <property type="entry name" value="LysM"/>
    <property type="match status" value="1"/>
</dbReference>
<comment type="caution">
    <text evidence="3">The sequence shown here is derived from an EMBL/GenBank/DDBJ whole genome shotgun (WGS) entry which is preliminary data.</text>
</comment>
<feature type="signal peptide" evidence="1">
    <location>
        <begin position="1"/>
        <end position="21"/>
    </location>
</feature>
<dbReference type="PROSITE" id="PS51782">
    <property type="entry name" value="LYSM"/>
    <property type="match status" value="1"/>
</dbReference>
<accession>A0A8H5ZM32</accession>
<organism evidence="3 4">
    <name type="scientific">Cochliobolus sativus</name>
    <name type="common">Common root rot and spot blotch fungus</name>
    <name type="synonym">Bipolaris sorokiniana</name>
    <dbReference type="NCBI Taxonomy" id="45130"/>
    <lineage>
        <taxon>Eukaryota</taxon>
        <taxon>Fungi</taxon>
        <taxon>Dikarya</taxon>
        <taxon>Ascomycota</taxon>
        <taxon>Pezizomycotina</taxon>
        <taxon>Dothideomycetes</taxon>
        <taxon>Pleosporomycetidae</taxon>
        <taxon>Pleosporales</taxon>
        <taxon>Pleosporineae</taxon>
        <taxon>Pleosporaceae</taxon>
        <taxon>Bipolaris</taxon>
    </lineage>
</organism>
<evidence type="ECO:0000313" key="4">
    <source>
        <dbReference type="Proteomes" id="UP000624244"/>
    </source>
</evidence>
<dbReference type="AlphaFoldDB" id="A0A8H5ZM32"/>
<keyword evidence="1" id="KW-0732">Signal</keyword>